<dbReference type="PANTHER" id="PTHR13522">
    <property type="entry name" value="U6 SNRNA PHOSPHODIESTERASE 1"/>
    <property type="match status" value="1"/>
</dbReference>
<evidence type="ECO:0000313" key="9">
    <source>
        <dbReference type="Proteomes" id="UP000294530"/>
    </source>
</evidence>
<keyword evidence="9" id="KW-1185">Reference proteome</keyword>
<reference evidence="8 9" key="1">
    <citation type="journal article" date="2021" name="Genome Biol.">
        <title>AFLAP: assembly-free linkage analysis pipeline using k-mers from genome sequencing data.</title>
        <authorList>
            <person name="Fletcher K."/>
            <person name="Zhang L."/>
            <person name="Gil J."/>
            <person name="Han R."/>
            <person name="Cavanaugh K."/>
            <person name="Michelmore R."/>
        </authorList>
    </citation>
    <scope>NUCLEOTIDE SEQUENCE [LARGE SCALE GENOMIC DNA]</scope>
    <source>
        <strain evidence="8 9">SF5</strain>
    </source>
</reference>
<evidence type="ECO:0000256" key="6">
    <source>
        <dbReference type="ARBA" id="ARBA00030030"/>
    </source>
</evidence>
<dbReference type="GeneID" id="94351069"/>
<comment type="caution">
    <text evidence="8">The sequence shown here is derived from an EMBL/GenBank/DDBJ whole genome shotgun (WGS) entry which is preliminary data.</text>
</comment>
<organism evidence="8 9">
    <name type="scientific">Bremia lactucae</name>
    <name type="common">Lettuce downy mildew</name>
    <dbReference type="NCBI Taxonomy" id="4779"/>
    <lineage>
        <taxon>Eukaryota</taxon>
        <taxon>Sar</taxon>
        <taxon>Stramenopiles</taxon>
        <taxon>Oomycota</taxon>
        <taxon>Peronosporomycetes</taxon>
        <taxon>Peronosporales</taxon>
        <taxon>Peronosporaceae</taxon>
        <taxon>Bremia</taxon>
    </lineage>
</organism>
<dbReference type="GO" id="GO:0000175">
    <property type="term" value="F:3'-5'-RNA exonuclease activity"/>
    <property type="evidence" value="ECO:0007669"/>
    <property type="project" value="TreeGrafter"/>
</dbReference>
<evidence type="ECO:0000256" key="1">
    <source>
        <dbReference type="ARBA" id="ARBA00022722"/>
    </source>
</evidence>
<dbReference type="PANTHER" id="PTHR13522:SF3">
    <property type="entry name" value="U6 SNRNA PHOSPHODIESTERASE 1"/>
    <property type="match status" value="1"/>
</dbReference>
<dbReference type="RefSeq" id="XP_067814699.1">
    <property type="nucleotide sequence ID" value="XM_067965398.1"/>
</dbReference>
<name>A0A976FEF6_BRELC</name>
<dbReference type="OrthoDB" id="49151at2759"/>
<keyword evidence="2" id="KW-0378">Hydrolase</keyword>
<keyword evidence="1" id="KW-0540">Nuclease</keyword>
<dbReference type="Gene3D" id="3.90.1140.10">
    <property type="entry name" value="Cyclic phosphodiesterase"/>
    <property type="match status" value="1"/>
</dbReference>
<evidence type="ECO:0000313" key="8">
    <source>
        <dbReference type="EMBL" id="TDH65200.1"/>
    </source>
</evidence>
<dbReference type="GO" id="GO:0016829">
    <property type="term" value="F:lyase activity"/>
    <property type="evidence" value="ECO:0007669"/>
    <property type="project" value="UniProtKB-KW"/>
</dbReference>
<dbReference type="Proteomes" id="UP000294530">
    <property type="component" value="Unassembled WGS sequence"/>
</dbReference>
<dbReference type="Pfam" id="PF09749">
    <property type="entry name" value="HVSL"/>
    <property type="match status" value="1"/>
</dbReference>
<dbReference type="EMBL" id="SHOA02000220">
    <property type="protein sequence ID" value="TDH65200.1"/>
    <property type="molecule type" value="Genomic_DNA"/>
</dbReference>
<accession>A0A976FEF6</accession>
<dbReference type="KEGG" id="blac:94351069"/>
<evidence type="ECO:0000256" key="4">
    <source>
        <dbReference type="ARBA" id="ARBA00023242"/>
    </source>
</evidence>
<dbReference type="AlphaFoldDB" id="A0A976FEF6"/>
<proteinExistence type="predicted"/>
<protein>
    <recommendedName>
        <fullName evidence="5">U6 snRNA phosphodiesterase 1</fullName>
    </recommendedName>
    <alternativeName>
        <fullName evidence="6">3'-5' RNA exonuclease USB1</fullName>
    </alternativeName>
</protein>
<evidence type="ECO:0000256" key="2">
    <source>
        <dbReference type="ARBA" id="ARBA00022801"/>
    </source>
</evidence>
<dbReference type="GO" id="GO:0005634">
    <property type="term" value="C:nucleus"/>
    <property type="evidence" value="ECO:0007669"/>
    <property type="project" value="TreeGrafter"/>
</dbReference>
<sequence length="265" mass="29621">MESILTAYRSSSDDCASASSESEEECPTSTLLAKRKRSDEPHFVRAFPHVDGNWPSHVRLEFPVNPEFRELAKCTIDRAQKLVGDAITVVPFKELGLHKSISAGGNKYLHVSLSRPFVLCYHQINNFVDSLRAALKWRQRFKITLQSALVLLNDDKTRSFLALQVGEGEQDVSQVLCRVDQCLSRFNLSSFYKASVFMAFSAFADPIPHVSIASSPGEGLAQLTLDQCKSLYKERQDLVPLRCLTTSIATIQVVIGNKRFNVPLL</sequence>
<evidence type="ECO:0000256" key="5">
    <source>
        <dbReference type="ARBA" id="ARBA00029543"/>
    </source>
</evidence>
<keyword evidence="3" id="KW-0456">Lyase</keyword>
<keyword evidence="4" id="KW-0539">Nucleus</keyword>
<gene>
    <name evidence="8" type="ORF">CCR75_007337</name>
</gene>
<dbReference type="GO" id="GO:0034477">
    <property type="term" value="P:U6 snRNA 3'-end processing"/>
    <property type="evidence" value="ECO:0007669"/>
    <property type="project" value="InterPro"/>
</dbReference>
<evidence type="ECO:0000256" key="3">
    <source>
        <dbReference type="ARBA" id="ARBA00023239"/>
    </source>
</evidence>
<feature type="region of interest" description="Disordered" evidence="7">
    <location>
        <begin position="1"/>
        <end position="31"/>
    </location>
</feature>
<evidence type="ECO:0000256" key="7">
    <source>
        <dbReference type="SAM" id="MobiDB-lite"/>
    </source>
</evidence>
<dbReference type="InterPro" id="IPR027521">
    <property type="entry name" value="Usb1"/>
</dbReference>